<evidence type="ECO:0000313" key="5">
    <source>
        <dbReference type="EMBL" id="GAP64414.1"/>
    </source>
</evidence>
<evidence type="ECO:0000259" key="4">
    <source>
        <dbReference type="Pfam" id="PF00582"/>
    </source>
</evidence>
<dbReference type="InterPro" id="IPR006015">
    <property type="entry name" value="Universal_stress_UspA"/>
</dbReference>
<dbReference type="Pfam" id="PF00582">
    <property type="entry name" value="Usp"/>
    <property type="match status" value="2"/>
</dbReference>
<dbReference type="PANTHER" id="PTHR46268:SF27">
    <property type="entry name" value="UNIVERSAL STRESS PROTEIN RV2623"/>
    <property type="match status" value="1"/>
</dbReference>
<evidence type="ECO:0000313" key="8">
    <source>
        <dbReference type="Proteomes" id="UP000050502"/>
    </source>
</evidence>
<protein>
    <recommendedName>
        <fullName evidence="4">UspA domain-containing protein</fullName>
    </recommendedName>
</protein>
<organism evidence="5 7">
    <name type="scientific">Ardenticatena maritima</name>
    <dbReference type="NCBI Taxonomy" id="872965"/>
    <lineage>
        <taxon>Bacteria</taxon>
        <taxon>Bacillati</taxon>
        <taxon>Chloroflexota</taxon>
        <taxon>Ardenticatenia</taxon>
        <taxon>Ardenticatenales</taxon>
        <taxon>Ardenticatenaceae</taxon>
        <taxon>Ardenticatena</taxon>
    </lineage>
</organism>
<reference evidence="5 7" key="1">
    <citation type="journal article" date="2015" name="Genome Announc.">
        <title>Draft Genome Sequence of a Heterotrophic Facultative Anaerobic Thermophilic Bacterium, Ardenticatena maritima Strain 110ST.</title>
        <authorList>
            <person name="Kawaichi S."/>
            <person name="Yoshida T."/>
            <person name="Sako Y."/>
            <person name="Nakamura R."/>
        </authorList>
    </citation>
    <scope>NUCLEOTIDE SEQUENCE [LARGE SCALE GENOMIC DNA]</scope>
    <source>
        <strain evidence="5 7">110S</strain>
    </source>
</reference>
<reference evidence="6 8" key="2">
    <citation type="submission" date="2015-07" db="EMBL/GenBank/DDBJ databases">
        <title>Whole genome sequence of Ardenticatena maritima DSM 23922.</title>
        <authorList>
            <person name="Hemp J."/>
            <person name="Ward L.M."/>
            <person name="Pace L.A."/>
            <person name="Fischer W.W."/>
        </authorList>
    </citation>
    <scope>NUCLEOTIDE SEQUENCE [LARGE SCALE GENOMIC DNA]</scope>
    <source>
        <strain evidence="6 8">110S</strain>
    </source>
</reference>
<dbReference type="OrthoDB" id="9808582at2"/>
<reference evidence="7" key="3">
    <citation type="submission" date="2015-08" db="EMBL/GenBank/DDBJ databases">
        <title>Draft Genome Sequence of a Heterotrophic Facultative Anaerobic Bacterium Ardenticatena maritima Strain 110S.</title>
        <authorList>
            <person name="Kawaichi S."/>
            <person name="Yoshida T."/>
            <person name="Sako Y."/>
            <person name="Nakamura R."/>
        </authorList>
    </citation>
    <scope>NUCLEOTIDE SEQUENCE [LARGE SCALE GENOMIC DNA]</scope>
    <source>
        <strain evidence="7">110S</strain>
    </source>
</reference>
<evidence type="ECO:0000256" key="3">
    <source>
        <dbReference type="ARBA" id="ARBA00022840"/>
    </source>
</evidence>
<dbReference type="GO" id="GO:0005524">
    <property type="term" value="F:ATP binding"/>
    <property type="evidence" value="ECO:0007669"/>
    <property type="project" value="UniProtKB-KW"/>
</dbReference>
<dbReference type="Proteomes" id="UP000050502">
    <property type="component" value="Unassembled WGS sequence"/>
</dbReference>
<dbReference type="InParanoid" id="A0A0M9UDU0"/>
<keyword evidence="2" id="KW-0547">Nucleotide-binding</keyword>
<accession>A0A0M9UDU0</accession>
<proteinExistence type="inferred from homology"/>
<dbReference type="SUPFAM" id="SSF52402">
    <property type="entry name" value="Adenine nucleotide alpha hydrolases-like"/>
    <property type="match status" value="2"/>
</dbReference>
<comment type="similarity">
    <text evidence="1">Belongs to the universal stress protein A family.</text>
</comment>
<gene>
    <name evidence="5" type="ORF">ARMA_2837</name>
    <name evidence="6" type="ORF">SE16_03365</name>
</gene>
<dbReference type="Gene3D" id="3.40.50.620">
    <property type="entry name" value="HUPs"/>
    <property type="match status" value="2"/>
</dbReference>
<keyword evidence="3" id="KW-0067">ATP-binding</keyword>
<dbReference type="InterPro" id="IPR014729">
    <property type="entry name" value="Rossmann-like_a/b/a_fold"/>
</dbReference>
<comment type="caution">
    <text evidence="5">The sequence shown here is derived from an EMBL/GenBank/DDBJ whole genome shotgun (WGS) entry which is preliminary data.</text>
</comment>
<evidence type="ECO:0000256" key="1">
    <source>
        <dbReference type="ARBA" id="ARBA00008791"/>
    </source>
</evidence>
<evidence type="ECO:0000313" key="6">
    <source>
        <dbReference type="EMBL" id="KPL89485.1"/>
    </source>
</evidence>
<feature type="domain" description="UspA" evidence="4">
    <location>
        <begin position="152"/>
        <end position="292"/>
    </location>
</feature>
<keyword evidence="7" id="KW-1185">Reference proteome</keyword>
<dbReference type="PRINTS" id="PR01438">
    <property type="entry name" value="UNVRSLSTRESS"/>
</dbReference>
<dbReference type="Proteomes" id="UP000037784">
    <property type="component" value="Unassembled WGS sequence"/>
</dbReference>
<dbReference type="CDD" id="cd00293">
    <property type="entry name" value="USP-like"/>
    <property type="match status" value="2"/>
</dbReference>
<dbReference type="EMBL" id="BBZA01000258">
    <property type="protein sequence ID" value="GAP64414.1"/>
    <property type="molecule type" value="Genomic_DNA"/>
</dbReference>
<dbReference type="RefSeq" id="WP_054494100.1">
    <property type="nucleotide sequence ID" value="NZ_BBZA01000258.1"/>
</dbReference>
<name>A0A0M9UDU0_9CHLR</name>
<dbReference type="EMBL" id="LGKN01000003">
    <property type="protein sequence ID" value="KPL89485.1"/>
    <property type="molecule type" value="Genomic_DNA"/>
</dbReference>
<evidence type="ECO:0000313" key="7">
    <source>
        <dbReference type="Proteomes" id="UP000037784"/>
    </source>
</evidence>
<evidence type="ECO:0000256" key="2">
    <source>
        <dbReference type="ARBA" id="ARBA00022741"/>
    </source>
</evidence>
<sequence>MFRRLLIPLDGSPTAGRILYYVEHWFAPQDVVLELVRVVPPYRHSLASTDTLTPVAVAHQYEEAQSYLQQVAGELREKGYTVNVHILEGVPALAIKSAADRLEVDAIAMTTHGRTGLARVLMGSVAEDLVRHAHVPIFLVRMQPEMERHANIRRILVPLDGSDLAERELPYAVALAKQFGATILLLEVVEHHPERELDILPHHEGEEHEASLGVAKMYLERHVEALRAQGMAADLLLKMGKPAPEIVKVAYEHEIDLIVMSTHGYTGFSQLILGSVTREVLRTAPCPLLVLPPKLNATPSDAEQEETPEPEA</sequence>
<dbReference type="AlphaFoldDB" id="A0A0M9UDU0"/>
<feature type="domain" description="UspA" evidence="4">
    <location>
        <begin position="1"/>
        <end position="141"/>
    </location>
</feature>
<dbReference type="STRING" id="872965.SE16_03365"/>
<dbReference type="PANTHER" id="PTHR46268">
    <property type="entry name" value="STRESS RESPONSE PROTEIN NHAX"/>
    <property type="match status" value="1"/>
</dbReference>
<dbReference type="InterPro" id="IPR006016">
    <property type="entry name" value="UspA"/>
</dbReference>